<dbReference type="RefSeq" id="WP_407326219.1">
    <property type="nucleotide sequence ID" value="NZ_CP136865.1"/>
</dbReference>
<feature type="domain" description="PhoD-like phosphatase metallophosphatase" evidence="2">
    <location>
        <begin position="50"/>
        <end position="317"/>
    </location>
</feature>
<dbReference type="Proteomes" id="UP001626549">
    <property type="component" value="Chromosome"/>
</dbReference>
<dbReference type="EMBL" id="CP136865">
    <property type="protein sequence ID" value="WOJ95521.1"/>
    <property type="molecule type" value="Genomic_DNA"/>
</dbReference>
<evidence type="ECO:0000259" key="2">
    <source>
        <dbReference type="Pfam" id="PF09423"/>
    </source>
</evidence>
<evidence type="ECO:0000313" key="3">
    <source>
        <dbReference type="EMBL" id="WOJ95521.1"/>
    </source>
</evidence>
<dbReference type="InterPro" id="IPR029052">
    <property type="entry name" value="Metallo-depent_PP-like"/>
</dbReference>
<dbReference type="PANTHER" id="PTHR33987">
    <property type="entry name" value="CALCINEURIN-LIKE METALLO-PHOSPHOESTERASE SUPERFAMILY PROTEIN"/>
    <property type="match status" value="1"/>
</dbReference>
<gene>
    <name evidence="3" type="ORF">R0137_09660</name>
</gene>
<name>A0ABZ0IBV8_9GAMM</name>
<sequence>MRAQSICLLLLSFVFVCAPAFAQWPAMPNPPSIPVFKSLQLDVSATVTRLAFGSCYKAQLGGERVWQSIADTQPNLFIFAGDTLYPDRDDDTAALTELRAAYRLLQGVPEFAALRSNVPVLSVWDDHDFGRNDGGGNFPWRLESERLFERSWVEMDDPRRERPGIYFSELVGEAGKQLQLIVLDTRFFRSVLRSSDDRGAKGKERYIPDDDAQKTMLGDEQWRWLESQLQQDADLRIIVSSVQVLADGHGWEGWRQLPQERERLFDVLRANDTAPVLLLSGDRHVAGFYERDIGTNTSLVEFTSSALNNPISFPNRYKTLEEDGPYRLGDLYGEANFGSLDIDWKAGVVELSLHDASGQVVRTLLRTLSN</sequence>
<dbReference type="Gene3D" id="3.60.21.70">
    <property type="entry name" value="PhoD-like phosphatase"/>
    <property type="match status" value="1"/>
</dbReference>
<accession>A0ABZ0IBV8</accession>
<organism evidence="3 4">
    <name type="scientific">Congregibacter brevis</name>
    <dbReference type="NCBI Taxonomy" id="3081201"/>
    <lineage>
        <taxon>Bacteria</taxon>
        <taxon>Pseudomonadati</taxon>
        <taxon>Pseudomonadota</taxon>
        <taxon>Gammaproteobacteria</taxon>
        <taxon>Cellvibrionales</taxon>
        <taxon>Halieaceae</taxon>
        <taxon>Congregibacter</taxon>
    </lineage>
</organism>
<evidence type="ECO:0000256" key="1">
    <source>
        <dbReference type="SAM" id="SignalP"/>
    </source>
</evidence>
<evidence type="ECO:0000313" key="4">
    <source>
        <dbReference type="Proteomes" id="UP001626549"/>
    </source>
</evidence>
<dbReference type="EC" id="3.1.3.1" evidence="3"/>
<proteinExistence type="predicted"/>
<keyword evidence="1" id="KW-0732">Signal</keyword>
<feature type="chain" id="PRO_5046842005" evidence="1">
    <location>
        <begin position="23"/>
        <end position="370"/>
    </location>
</feature>
<dbReference type="CDD" id="cd07389">
    <property type="entry name" value="MPP_PhoD"/>
    <property type="match status" value="1"/>
</dbReference>
<dbReference type="SUPFAM" id="SSF56300">
    <property type="entry name" value="Metallo-dependent phosphatases"/>
    <property type="match status" value="1"/>
</dbReference>
<protein>
    <submittedName>
        <fullName evidence="3">Alkaline phosphatase D family protein</fullName>
        <ecNumber evidence="3">3.1.3.1</ecNumber>
    </submittedName>
</protein>
<keyword evidence="3" id="KW-0378">Hydrolase</keyword>
<dbReference type="Pfam" id="PF09423">
    <property type="entry name" value="PhoD"/>
    <property type="match status" value="1"/>
</dbReference>
<reference evidence="3 4" key="1">
    <citation type="submission" date="2023-10" db="EMBL/GenBank/DDBJ databases">
        <title>Two novel species belonging to the OM43/NOR5 clade.</title>
        <authorList>
            <person name="Park M."/>
        </authorList>
    </citation>
    <scope>NUCLEOTIDE SEQUENCE [LARGE SCALE GENOMIC DNA]</scope>
    <source>
        <strain evidence="3 4">IMCC45268</strain>
    </source>
</reference>
<dbReference type="InterPro" id="IPR018946">
    <property type="entry name" value="PhoD-like_MPP"/>
</dbReference>
<feature type="signal peptide" evidence="1">
    <location>
        <begin position="1"/>
        <end position="22"/>
    </location>
</feature>
<keyword evidence="4" id="KW-1185">Reference proteome</keyword>
<dbReference type="GO" id="GO:0004035">
    <property type="term" value="F:alkaline phosphatase activity"/>
    <property type="evidence" value="ECO:0007669"/>
    <property type="project" value="UniProtKB-EC"/>
</dbReference>
<dbReference type="PANTHER" id="PTHR33987:SF1">
    <property type="entry name" value="CALCINEURIN-LIKE METALLO-PHOSPHOESTERASE SUPERFAMILY PROTEIN"/>
    <property type="match status" value="1"/>
</dbReference>
<dbReference type="InterPro" id="IPR038607">
    <property type="entry name" value="PhoD-like_sf"/>
</dbReference>